<dbReference type="InterPro" id="IPR017972">
    <property type="entry name" value="Cyt_P450_CS"/>
</dbReference>
<feature type="binding site" description="axial binding residue" evidence="7">
    <location>
        <position position="222"/>
    </location>
    <ligand>
        <name>heme</name>
        <dbReference type="ChEBI" id="CHEBI:30413"/>
    </ligand>
    <ligandPart>
        <name>Fe</name>
        <dbReference type="ChEBI" id="CHEBI:18248"/>
    </ligandPart>
</feature>
<dbReference type="PRINTS" id="PR00385">
    <property type="entry name" value="P450"/>
</dbReference>
<dbReference type="Gene3D" id="1.10.630.10">
    <property type="entry name" value="Cytochrome P450"/>
    <property type="match status" value="1"/>
</dbReference>
<evidence type="ECO:0000256" key="1">
    <source>
        <dbReference type="ARBA" id="ARBA00010617"/>
    </source>
</evidence>
<keyword evidence="5 7" id="KW-0408">Iron</keyword>
<dbReference type="GO" id="GO:0016705">
    <property type="term" value="F:oxidoreductase activity, acting on paired donors, with incorporation or reduction of molecular oxygen"/>
    <property type="evidence" value="ECO:0007669"/>
    <property type="project" value="InterPro"/>
</dbReference>
<keyword evidence="2 7" id="KW-0349">Heme</keyword>
<dbReference type="InterPro" id="IPR036396">
    <property type="entry name" value="Cyt_P450_sf"/>
</dbReference>
<dbReference type="PANTHER" id="PTHR24291">
    <property type="entry name" value="CYTOCHROME P450 FAMILY 4"/>
    <property type="match status" value="1"/>
</dbReference>
<dbReference type="AlphaFoldDB" id="A0A814BS38"/>
<reference evidence="9" key="1">
    <citation type="submission" date="2021-02" db="EMBL/GenBank/DDBJ databases">
        <authorList>
            <person name="Nowell W R."/>
        </authorList>
    </citation>
    <scope>NUCLEOTIDE SEQUENCE</scope>
</reference>
<proteinExistence type="inferred from homology"/>
<dbReference type="GO" id="GO:0005506">
    <property type="term" value="F:iron ion binding"/>
    <property type="evidence" value="ECO:0007669"/>
    <property type="project" value="InterPro"/>
</dbReference>
<dbReference type="SUPFAM" id="SSF48264">
    <property type="entry name" value="Cytochrome P450"/>
    <property type="match status" value="1"/>
</dbReference>
<evidence type="ECO:0000256" key="5">
    <source>
        <dbReference type="ARBA" id="ARBA00023004"/>
    </source>
</evidence>
<dbReference type="InterPro" id="IPR001128">
    <property type="entry name" value="Cyt_P450"/>
</dbReference>
<sequence>MLPIIKKPIIDQGADKIRQFVDQIILARRQGSSQSQCQGSDILDLLLSAKDSNNQGFSNEQIREETLAFILAGHETTSTLITWCLYVVMTNPEVYRACLQEVDHILQDGTELDHHKLDELQVIEAVIYETLRLYPPAPFFIRQCIHEHTIGGGDSKQPPISVPRGVIVHINTYILHRLETYWGMNAEQFDYKRWLKNPETGIKPKLKHPFCYLPFSAGNRNCIGQHFALLESKVILSLFFKYFTFKMVEDQIIFPDFSLTMKLAYGLRIRIKRRSLSE</sequence>
<keyword evidence="3 7" id="KW-0479">Metal-binding</keyword>
<dbReference type="GO" id="GO:0020037">
    <property type="term" value="F:heme binding"/>
    <property type="evidence" value="ECO:0007669"/>
    <property type="project" value="InterPro"/>
</dbReference>
<evidence type="ECO:0000313" key="9">
    <source>
        <dbReference type="EMBL" id="CAF0931664.1"/>
    </source>
</evidence>
<dbReference type="PANTHER" id="PTHR24291:SF50">
    <property type="entry name" value="BIFUNCTIONAL ALBAFLAVENONE MONOOXYGENASE_TERPENE SYNTHASE"/>
    <property type="match status" value="1"/>
</dbReference>
<evidence type="ECO:0000256" key="7">
    <source>
        <dbReference type="PIRSR" id="PIRSR602401-1"/>
    </source>
</evidence>
<organism evidence="9 10">
    <name type="scientific">Rotaria sordida</name>
    <dbReference type="NCBI Taxonomy" id="392033"/>
    <lineage>
        <taxon>Eukaryota</taxon>
        <taxon>Metazoa</taxon>
        <taxon>Spiralia</taxon>
        <taxon>Gnathifera</taxon>
        <taxon>Rotifera</taxon>
        <taxon>Eurotatoria</taxon>
        <taxon>Bdelloidea</taxon>
        <taxon>Philodinida</taxon>
        <taxon>Philodinidae</taxon>
        <taxon>Rotaria</taxon>
    </lineage>
</organism>
<evidence type="ECO:0000256" key="4">
    <source>
        <dbReference type="ARBA" id="ARBA00023002"/>
    </source>
</evidence>
<dbReference type="PRINTS" id="PR00463">
    <property type="entry name" value="EP450I"/>
</dbReference>
<evidence type="ECO:0000256" key="2">
    <source>
        <dbReference type="ARBA" id="ARBA00022617"/>
    </source>
</evidence>
<gene>
    <name evidence="9" type="ORF">PYM288_LOCUS11087</name>
</gene>
<keyword evidence="4 8" id="KW-0560">Oxidoreductase</keyword>
<dbReference type="Pfam" id="PF00067">
    <property type="entry name" value="p450"/>
    <property type="match status" value="1"/>
</dbReference>
<evidence type="ECO:0000256" key="6">
    <source>
        <dbReference type="ARBA" id="ARBA00023033"/>
    </source>
</evidence>
<evidence type="ECO:0000256" key="8">
    <source>
        <dbReference type="RuleBase" id="RU000461"/>
    </source>
</evidence>
<keyword evidence="6 8" id="KW-0503">Monooxygenase</keyword>
<evidence type="ECO:0000256" key="3">
    <source>
        <dbReference type="ARBA" id="ARBA00022723"/>
    </source>
</evidence>
<dbReference type="InterPro" id="IPR002401">
    <property type="entry name" value="Cyt_P450_E_grp-I"/>
</dbReference>
<dbReference type="GO" id="GO:0004497">
    <property type="term" value="F:monooxygenase activity"/>
    <property type="evidence" value="ECO:0007669"/>
    <property type="project" value="UniProtKB-KW"/>
</dbReference>
<dbReference type="EMBL" id="CAJNOH010000182">
    <property type="protein sequence ID" value="CAF0931664.1"/>
    <property type="molecule type" value="Genomic_DNA"/>
</dbReference>
<evidence type="ECO:0000313" key="10">
    <source>
        <dbReference type="Proteomes" id="UP000663854"/>
    </source>
</evidence>
<dbReference type="Proteomes" id="UP000663854">
    <property type="component" value="Unassembled WGS sequence"/>
</dbReference>
<comment type="cofactor">
    <cofactor evidence="7">
        <name>heme</name>
        <dbReference type="ChEBI" id="CHEBI:30413"/>
    </cofactor>
</comment>
<comment type="caution">
    <text evidence="9">The sequence shown here is derived from an EMBL/GenBank/DDBJ whole genome shotgun (WGS) entry which is preliminary data.</text>
</comment>
<dbReference type="PROSITE" id="PS00086">
    <property type="entry name" value="CYTOCHROME_P450"/>
    <property type="match status" value="1"/>
</dbReference>
<dbReference type="InterPro" id="IPR050196">
    <property type="entry name" value="Cytochrome_P450_Monoox"/>
</dbReference>
<comment type="similarity">
    <text evidence="1 8">Belongs to the cytochrome P450 family.</text>
</comment>
<accession>A0A814BS38</accession>
<evidence type="ECO:0008006" key="11">
    <source>
        <dbReference type="Google" id="ProtNLM"/>
    </source>
</evidence>
<protein>
    <recommendedName>
        <fullName evidence="11">Cytochrome P450</fullName>
    </recommendedName>
</protein>
<name>A0A814BS38_9BILA</name>